<sequence>MKKLIYIFMLILPLAVAAQKKEAKVAFSGYKGNYIYNLFKPASAAHPDGEVVGFRLDRKLATEANWQTIQTFASPSNYNELASTIEDGKRKAYEYKAENAYTIDDVWPVYQKTFRYDSLSVYLTQQHLAIGFKVLLVDTTANLSNHYQYRVVQLKRDGSEYGKYVSQPVSQNLGALAINKPKANKREVMGGVFRLSFAAKAGTEVPQALLIRRKAEGDKDFKRIELLYSIEQLRDSIFYSITDDNARADALYQYTVTPVNRFGGGAKVVSDTLSVNSISQKMLIPKAFVAVTDSVKKQINLSWGFIKPELISMVKIYRSESYEEGYSYLTSTNKAFYEDKSIIPGKKYYYYLIISDQLGRSSERSTKVYALMQNAGKPNAPLYVEVIKTERGNKISWQDYNLENRGYKIFRTNQLDGELVPIDTFVYLDRKLEGKYSFIDATKNSGGLTGYAVVSETMSNVQSGFSKTVYLKEEAKTANLSAPLLLDFQKDKKSVRIFWQQNARNTNVSGFNVYRKTGEKQYIKINKALVNSDRTTFTDSLTVNGQDLYYKITSVSISGKESEASNEIQADVLTMVYPPSSVKCSFNADKSAVELFWQPSQSEISGYEIYRFTRGSEPVKIGSSKGQANFVDRGFEKDKINYYYVISLAHNGNTSVPSNQTFLSLK</sequence>
<keyword evidence="4" id="KW-1185">Reference proteome</keyword>
<comment type="caution">
    <text evidence="3">The sequence shown here is derived from an EMBL/GenBank/DDBJ whole genome shotgun (WGS) entry which is preliminary data.</text>
</comment>
<feature type="chain" id="PRO_5045772984" evidence="1">
    <location>
        <begin position="18"/>
        <end position="666"/>
    </location>
</feature>
<dbReference type="InterPro" id="IPR003961">
    <property type="entry name" value="FN3_dom"/>
</dbReference>
<keyword evidence="1" id="KW-0732">Signal</keyword>
<dbReference type="InterPro" id="IPR013783">
    <property type="entry name" value="Ig-like_fold"/>
</dbReference>
<feature type="domain" description="Fibronectin type-III" evidence="2">
    <location>
        <begin position="578"/>
        <end position="666"/>
    </location>
</feature>
<evidence type="ECO:0000256" key="1">
    <source>
        <dbReference type="SAM" id="SignalP"/>
    </source>
</evidence>
<reference evidence="4" key="1">
    <citation type="journal article" date="2019" name="Int. J. Syst. Evol. Microbiol.">
        <title>The Global Catalogue of Microorganisms (GCM) 10K type strain sequencing project: providing services to taxonomists for standard genome sequencing and annotation.</title>
        <authorList>
            <consortium name="The Broad Institute Genomics Platform"/>
            <consortium name="The Broad Institute Genome Sequencing Center for Infectious Disease"/>
            <person name="Wu L."/>
            <person name="Ma J."/>
        </authorList>
    </citation>
    <scope>NUCLEOTIDE SEQUENCE [LARGE SCALE GENOMIC DNA]</scope>
    <source>
        <strain evidence="4">KCTC 42866</strain>
    </source>
</reference>
<dbReference type="Proteomes" id="UP001597461">
    <property type="component" value="Unassembled WGS sequence"/>
</dbReference>
<dbReference type="PROSITE" id="PS50853">
    <property type="entry name" value="FN3"/>
    <property type="match status" value="1"/>
</dbReference>
<organism evidence="3 4">
    <name type="scientific">Pedobacter vanadiisoli</name>
    <dbReference type="NCBI Taxonomy" id="1761975"/>
    <lineage>
        <taxon>Bacteria</taxon>
        <taxon>Pseudomonadati</taxon>
        <taxon>Bacteroidota</taxon>
        <taxon>Sphingobacteriia</taxon>
        <taxon>Sphingobacteriales</taxon>
        <taxon>Sphingobacteriaceae</taxon>
        <taxon>Pedobacter</taxon>
    </lineage>
</organism>
<proteinExistence type="predicted"/>
<evidence type="ECO:0000259" key="2">
    <source>
        <dbReference type="PROSITE" id="PS50853"/>
    </source>
</evidence>
<dbReference type="EMBL" id="JBHULL010000013">
    <property type="protein sequence ID" value="MFD2583926.1"/>
    <property type="molecule type" value="Genomic_DNA"/>
</dbReference>
<name>A0ABW5MM88_9SPHI</name>
<evidence type="ECO:0000313" key="3">
    <source>
        <dbReference type="EMBL" id="MFD2583926.1"/>
    </source>
</evidence>
<dbReference type="RefSeq" id="WP_379080470.1">
    <property type="nucleotide sequence ID" value="NZ_JBHULL010000013.1"/>
</dbReference>
<feature type="signal peptide" evidence="1">
    <location>
        <begin position="1"/>
        <end position="17"/>
    </location>
</feature>
<dbReference type="Gene3D" id="2.60.40.10">
    <property type="entry name" value="Immunoglobulins"/>
    <property type="match status" value="3"/>
</dbReference>
<protein>
    <submittedName>
        <fullName evidence="3">Fibronectin type III domain-containing protein</fullName>
    </submittedName>
</protein>
<dbReference type="InterPro" id="IPR036116">
    <property type="entry name" value="FN3_sf"/>
</dbReference>
<dbReference type="SUPFAM" id="SSF49265">
    <property type="entry name" value="Fibronectin type III"/>
    <property type="match status" value="1"/>
</dbReference>
<accession>A0ABW5MM88</accession>
<gene>
    <name evidence="3" type="ORF">ACFSR6_15605</name>
</gene>
<evidence type="ECO:0000313" key="4">
    <source>
        <dbReference type="Proteomes" id="UP001597461"/>
    </source>
</evidence>